<sequence>MENPSTVGWLRGCNIFSLSLTSSFEEEPNIQPFITDIGHRRPAVQSCQTHCIFEILVPHAVDERVQCCRHHRVQNCHQQIQRWELLHGGGGLQVGNHGSADKQGDHGQVRKAHGKGFVASLLRGDPQHSPEDLHIGQHDENKTP</sequence>
<gene>
    <name evidence="2" type="ORF">QYF61_027698</name>
</gene>
<reference evidence="2 3" key="1">
    <citation type="journal article" date="2023" name="J. Hered.">
        <title>Chromosome-level genome of the wood stork (Mycteria americana) provides insight into avian chromosome evolution.</title>
        <authorList>
            <person name="Flamio R. Jr."/>
            <person name="Ramstad K.M."/>
        </authorList>
    </citation>
    <scope>NUCLEOTIDE SEQUENCE [LARGE SCALE GENOMIC DNA]</scope>
    <source>
        <strain evidence="2">JAX WOST 10</strain>
    </source>
</reference>
<feature type="region of interest" description="Disordered" evidence="1">
    <location>
        <begin position="121"/>
        <end position="144"/>
    </location>
</feature>
<feature type="compositionally biased region" description="Basic and acidic residues" evidence="1">
    <location>
        <begin position="99"/>
        <end position="108"/>
    </location>
</feature>
<organism evidence="2 3">
    <name type="scientific">Mycteria americana</name>
    <name type="common">Wood stork</name>
    <dbReference type="NCBI Taxonomy" id="33587"/>
    <lineage>
        <taxon>Eukaryota</taxon>
        <taxon>Metazoa</taxon>
        <taxon>Chordata</taxon>
        <taxon>Craniata</taxon>
        <taxon>Vertebrata</taxon>
        <taxon>Euteleostomi</taxon>
        <taxon>Archelosauria</taxon>
        <taxon>Archosauria</taxon>
        <taxon>Dinosauria</taxon>
        <taxon>Saurischia</taxon>
        <taxon>Theropoda</taxon>
        <taxon>Coelurosauria</taxon>
        <taxon>Aves</taxon>
        <taxon>Neognathae</taxon>
        <taxon>Neoaves</taxon>
        <taxon>Aequornithes</taxon>
        <taxon>Ciconiiformes</taxon>
        <taxon>Ciconiidae</taxon>
        <taxon>Mycteria</taxon>
    </lineage>
</organism>
<proteinExistence type="predicted"/>
<dbReference type="EMBL" id="JAUNZN010000036">
    <property type="protein sequence ID" value="KAK4806697.1"/>
    <property type="molecule type" value="Genomic_DNA"/>
</dbReference>
<accession>A0AAN7MJ28</accession>
<evidence type="ECO:0000313" key="3">
    <source>
        <dbReference type="Proteomes" id="UP001333110"/>
    </source>
</evidence>
<evidence type="ECO:0000313" key="2">
    <source>
        <dbReference type="EMBL" id="KAK4806697.1"/>
    </source>
</evidence>
<dbReference type="Proteomes" id="UP001333110">
    <property type="component" value="Unassembled WGS sequence"/>
</dbReference>
<comment type="caution">
    <text evidence="2">The sequence shown here is derived from an EMBL/GenBank/DDBJ whole genome shotgun (WGS) entry which is preliminary data.</text>
</comment>
<evidence type="ECO:0000256" key="1">
    <source>
        <dbReference type="SAM" id="MobiDB-lite"/>
    </source>
</evidence>
<feature type="compositionally biased region" description="Basic and acidic residues" evidence="1">
    <location>
        <begin position="125"/>
        <end position="144"/>
    </location>
</feature>
<dbReference type="AlphaFoldDB" id="A0AAN7MJ28"/>
<name>A0AAN7MJ28_MYCAM</name>
<protein>
    <submittedName>
        <fullName evidence="2">Uncharacterized protein</fullName>
    </submittedName>
</protein>
<feature type="region of interest" description="Disordered" evidence="1">
    <location>
        <begin position="91"/>
        <end position="110"/>
    </location>
</feature>
<keyword evidence="3" id="KW-1185">Reference proteome</keyword>